<evidence type="ECO:0000256" key="1">
    <source>
        <dbReference type="SAM" id="MobiDB-lite"/>
    </source>
</evidence>
<dbReference type="EMBL" id="JBDJNQ010000001">
    <property type="protein sequence ID" value="MEN5375857.1"/>
    <property type="molecule type" value="Genomic_DNA"/>
</dbReference>
<feature type="chain" id="PRO_5047457464" description="Plasmid transfer protein" evidence="2">
    <location>
        <begin position="21"/>
        <end position="219"/>
    </location>
</feature>
<reference evidence="3 4" key="1">
    <citation type="submission" date="2024-04" db="EMBL/GenBank/DDBJ databases">
        <title>WGS of bacteria from Torrens River.</title>
        <authorList>
            <person name="Wyrsch E.R."/>
            <person name="Drigo B."/>
        </authorList>
    </citation>
    <scope>NUCLEOTIDE SEQUENCE [LARGE SCALE GENOMIC DNA]</scope>
    <source>
        <strain evidence="3 4">TWI391</strain>
    </source>
</reference>
<accession>A0ABV0BMQ6</accession>
<keyword evidence="4" id="KW-1185">Reference proteome</keyword>
<dbReference type="Proteomes" id="UP001409291">
    <property type="component" value="Unassembled WGS sequence"/>
</dbReference>
<name>A0ABV0BMQ6_9SPHI</name>
<keyword evidence="2" id="KW-0732">Signal</keyword>
<gene>
    <name evidence="3" type="ORF">ABE541_01140</name>
</gene>
<feature type="compositionally biased region" description="Polar residues" evidence="1">
    <location>
        <begin position="43"/>
        <end position="55"/>
    </location>
</feature>
<evidence type="ECO:0000313" key="4">
    <source>
        <dbReference type="Proteomes" id="UP001409291"/>
    </source>
</evidence>
<evidence type="ECO:0000256" key="2">
    <source>
        <dbReference type="SAM" id="SignalP"/>
    </source>
</evidence>
<sequence length="219" mass="24888">MKTITLLGLLLLGIVPFAHAQLNVELLHQLVQHSKDENERQNTARNRQAITSANEEVNRSKMSDLKEKYRRLQSRFSTLGLAIDATQIGLQAAPIISDIVRQQESIIRLAGNDPLLIALAYRTEADLADRAYRLSQYLYALAISIGDINQMKASDRKLLFGHVLNELRRIAGTSRGLAANMYYTGRRRLLESMNPFSEFVNRDRQLVESILSKLKQIRQ</sequence>
<proteinExistence type="predicted"/>
<evidence type="ECO:0000313" key="3">
    <source>
        <dbReference type="EMBL" id="MEN5375857.1"/>
    </source>
</evidence>
<evidence type="ECO:0008006" key="5">
    <source>
        <dbReference type="Google" id="ProtNLM"/>
    </source>
</evidence>
<protein>
    <recommendedName>
        <fullName evidence="5">Plasmid transfer protein</fullName>
    </recommendedName>
</protein>
<feature type="region of interest" description="Disordered" evidence="1">
    <location>
        <begin position="36"/>
        <end position="61"/>
    </location>
</feature>
<comment type="caution">
    <text evidence="3">The sequence shown here is derived from an EMBL/GenBank/DDBJ whole genome shotgun (WGS) entry which is preliminary data.</text>
</comment>
<feature type="signal peptide" evidence="2">
    <location>
        <begin position="1"/>
        <end position="20"/>
    </location>
</feature>
<dbReference type="RefSeq" id="WP_346580388.1">
    <property type="nucleotide sequence ID" value="NZ_JBDJLH010000006.1"/>
</dbReference>
<organism evidence="3 4">
    <name type="scientific">Sphingobacterium kitahiroshimense</name>
    <dbReference type="NCBI Taxonomy" id="470446"/>
    <lineage>
        <taxon>Bacteria</taxon>
        <taxon>Pseudomonadati</taxon>
        <taxon>Bacteroidota</taxon>
        <taxon>Sphingobacteriia</taxon>
        <taxon>Sphingobacteriales</taxon>
        <taxon>Sphingobacteriaceae</taxon>
        <taxon>Sphingobacterium</taxon>
    </lineage>
</organism>